<feature type="region of interest" description="Disordered" evidence="1">
    <location>
        <begin position="1"/>
        <end position="30"/>
    </location>
</feature>
<reference evidence="2 3" key="1">
    <citation type="submission" date="2015-07" db="EMBL/GenBank/DDBJ databases">
        <title>Comparative genomics of the Sigatoka disease complex on banana suggests a link between parallel evolutionary changes in Pseudocercospora fijiensis and Pseudocercospora eumusae and increased virulence on the banana host.</title>
        <authorList>
            <person name="Chang T.-C."/>
            <person name="Salvucci A."/>
            <person name="Crous P.W."/>
            <person name="Stergiopoulos I."/>
        </authorList>
    </citation>
    <scope>NUCLEOTIDE SEQUENCE [LARGE SCALE GENOMIC DNA]</scope>
    <source>
        <strain evidence="2 3">CBS 116634</strain>
    </source>
</reference>
<accession>A0A139IWG6</accession>
<comment type="caution">
    <text evidence="2">The sequence shown here is derived from an EMBL/GenBank/DDBJ whole genome shotgun (WGS) entry which is preliminary data.</text>
</comment>
<feature type="compositionally biased region" description="Polar residues" evidence="1">
    <location>
        <begin position="45"/>
        <end position="56"/>
    </location>
</feature>
<name>A0A139IWG6_9PEZI</name>
<keyword evidence="3" id="KW-1185">Reference proteome</keyword>
<dbReference type="Proteomes" id="UP000073492">
    <property type="component" value="Unassembled WGS sequence"/>
</dbReference>
<proteinExistence type="predicted"/>
<feature type="region of interest" description="Disordered" evidence="1">
    <location>
        <begin position="39"/>
        <end position="58"/>
    </location>
</feature>
<dbReference type="AlphaFoldDB" id="A0A139IWG6"/>
<protein>
    <submittedName>
        <fullName evidence="2">Uncharacterized protein</fullName>
    </submittedName>
</protein>
<organism evidence="2 3">
    <name type="scientific">Pseudocercospora musae</name>
    <dbReference type="NCBI Taxonomy" id="113226"/>
    <lineage>
        <taxon>Eukaryota</taxon>
        <taxon>Fungi</taxon>
        <taxon>Dikarya</taxon>
        <taxon>Ascomycota</taxon>
        <taxon>Pezizomycotina</taxon>
        <taxon>Dothideomycetes</taxon>
        <taxon>Dothideomycetidae</taxon>
        <taxon>Mycosphaerellales</taxon>
        <taxon>Mycosphaerellaceae</taxon>
        <taxon>Pseudocercospora</taxon>
    </lineage>
</organism>
<evidence type="ECO:0000313" key="3">
    <source>
        <dbReference type="Proteomes" id="UP000073492"/>
    </source>
</evidence>
<sequence>MARAPRPRGSRDEHISQFRAPLTLAGTATAPAQRAMRCVRVDDSPGQQRKPWSSYPSLHAEGDEAISRTHNGAAGVGYQAGTPGTLARMSEAMRHVRGAFNIARVGQGISIALY</sequence>
<evidence type="ECO:0000256" key="1">
    <source>
        <dbReference type="SAM" id="MobiDB-lite"/>
    </source>
</evidence>
<feature type="compositionally biased region" description="Low complexity" evidence="1">
    <location>
        <begin position="20"/>
        <end position="30"/>
    </location>
</feature>
<gene>
    <name evidence="2" type="ORF">AC579_3548</name>
</gene>
<evidence type="ECO:0000313" key="2">
    <source>
        <dbReference type="EMBL" id="KXT18904.1"/>
    </source>
</evidence>
<dbReference type="EMBL" id="LFZO01000002">
    <property type="protein sequence ID" value="KXT18904.1"/>
    <property type="molecule type" value="Genomic_DNA"/>
</dbReference>